<evidence type="ECO:0000313" key="2">
    <source>
        <dbReference type="EMBL" id="CUO15680.1"/>
    </source>
</evidence>
<accession>A0A174CV32</accession>
<evidence type="ECO:0000313" key="5">
    <source>
        <dbReference type="Proteomes" id="UP000095679"/>
    </source>
</evidence>
<dbReference type="PROSITE" id="PS50006">
    <property type="entry name" value="FHA_DOMAIN"/>
    <property type="match status" value="1"/>
</dbReference>
<dbReference type="Gene3D" id="2.60.200.20">
    <property type="match status" value="1"/>
</dbReference>
<gene>
    <name evidence="4" type="ORF">DW068_06515</name>
    <name evidence="3" type="ORF">DW972_06855</name>
    <name evidence="2" type="ORF">ERS852450_01267</name>
</gene>
<dbReference type="CDD" id="cd00060">
    <property type="entry name" value="FHA"/>
    <property type="match status" value="1"/>
</dbReference>
<feature type="domain" description="FHA" evidence="1">
    <location>
        <begin position="207"/>
        <end position="260"/>
    </location>
</feature>
<proteinExistence type="predicted"/>
<sequence>MNLTRCNHGHFYDMDKFESCPHCKNNGAGAAAEATVGLTGGTAGATEPYSGNAGDVTVPVGMTSPLDEVNTGLGKPIDATEEKTEAAFQKISNPNPFAPAKNPGFQNFAGEDPTEPLSSMPPRTQPQKVMQGTIDPIIPQDTGKSLKDVIETVANATTTSTDDGKTIGFYDGALSEKDKVIDPVVGWLVCIKGDAFGSSFVLKSGKNFIGRDRKMDVALTGDKSVSRECHAIVIYDPRSRMFLVQPGTSRELFYLNDKVVLGVEAIGSHDILAIGKTELMFIPCCGESFCWEDQIERANAETAKEKK</sequence>
<dbReference type="EMBL" id="QRNJ01000020">
    <property type="protein sequence ID" value="RHK39795.1"/>
    <property type="molecule type" value="Genomic_DNA"/>
</dbReference>
<dbReference type="EMBL" id="QSEP01000032">
    <property type="protein sequence ID" value="RGZ83161.1"/>
    <property type="molecule type" value="Genomic_DNA"/>
</dbReference>
<reference evidence="2 5" key="1">
    <citation type="submission" date="2015-09" db="EMBL/GenBank/DDBJ databases">
        <authorList>
            <consortium name="Pathogen Informatics"/>
        </authorList>
    </citation>
    <scope>NUCLEOTIDE SEQUENCE [LARGE SCALE GENOMIC DNA]</scope>
    <source>
        <strain evidence="2 5">2789STDY5834835</strain>
    </source>
</reference>
<evidence type="ECO:0000313" key="6">
    <source>
        <dbReference type="Proteomes" id="UP000283497"/>
    </source>
</evidence>
<dbReference type="AlphaFoldDB" id="A0A174CV32"/>
<dbReference type="RefSeq" id="WP_055298447.1">
    <property type="nucleotide sequence ID" value="NZ_BLYK01000001.1"/>
</dbReference>
<dbReference type="InterPro" id="IPR000253">
    <property type="entry name" value="FHA_dom"/>
</dbReference>
<evidence type="ECO:0000313" key="3">
    <source>
        <dbReference type="EMBL" id="RGZ83161.1"/>
    </source>
</evidence>
<dbReference type="InterPro" id="IPR008984">
    <property type="entry name" value="SMAD_FHA_dom_sf"/>
</dbReference>
<evidence type="ECO:0000259" key="1">
    <source>
        <dbReference type="PROSITE" id="PS50006"/>
    </source>
</evidence>
<reference evidence="6 7" key="2">
    <citation type="submission" date="2018-08" db="EMBL/GenBank/DDBJ databases">
        <title>A genome reference for cultivated species of the human gut microbiota.</title>
        <authorList>
            <person name="Zou Y."/>
            <person name="Xue W."/>
            <person name="Luo G."/>
        </authorList>
    </citation>
    <scope>NUCLEOTIDE SEQUENCE [LARGE SCALE GENOMIC DNA]</scope>
    <source>
        <strain evidence="4 6">AF45-14BH</strain>
        <strain evidence="3 7">AM48-23BH</strain>
    </source>
</reference>
<dbReference type="EMBL" id="CYZL01000009">
    <property type="protein sequence ID" value="CUO15680.1"/>
    <property type="molecule type" value="Genomic_DNA"/>
</dbReference>
<dbReference type="Proteomes" id="UP000283497">
    <property type="component" value="Unassembled WGS sequence"/>
</dbReference>
<dbReference type="SUPFAM" id="SSF49879">
    <property type="entry name" value="SMAD/FHA domain"/>
    <property type="match status" value="1"/>
</dbReference>
<protein>
    <submittedName>
        <fullName evidence="3">FHA domain-containing protein</fullName>
    </submittedName>
</protein>
<name>A0A174CV32_9FIRM</name>
<dbReference type="Proteomes" id="UP000286561">
    <property type="component" value="Unassembled WGS sequence"/>
</dbReference>
<evidence type="ECO:0000313" key="7">
    <source>
        <dbReference type="Proteomes" id="UP000286561"/>
    </source>
</evidence>
<dbReference type="Proteomes" id="UP000095679">
    <property type="component" value="Unassembled WGS sequence"/>
</dbReference>
<dbReference type="Pfam" id="PF00498">
    <property type="entry name" value="FHA"/>
    <property type="match status" value="1"/>
</dbReference>
<organism evidence="2 5">
    <name type="scientific">Anaerobutyricum hallii</name>
    <dbReference type="NCBI Taxonomy" id="39488"/>
    <lineage>
        <taxon>Bacteria</taxon>
        <taxon>Bacillati</taxon>
        <taxon>Bacillota</taxon>
        <taxon>Clostridia</taxon>
        <taxon>Lachnospirales</taxon>
        <taxon>Lachnospiraceae</taxon>
        <taxon>Anaerobutyricum</taxon>
    </lineage>
</organism>
<evidence type="ECO:0000313" key="4">
    <source>
        <dbReference type="EMBL" id="RHK39795.1"/>
    </source>
</evidence>